<organism evidence="1 2">
    <name type="scientific">Mesorhizobium marinum</name>
    <dbReference type="NCBI Taxonomy" id="3228790"/>
    <lineage>
        <taxon>Bacteria</taxon>
        <taxon>Pseudomonadati</taxon>
        <taxon>Pseudomonadota</taxon>
        <taxon>Alphaproteobacteria</taxon>
        <taxon>Hyphomicrobiales</taxon>
        <taxon>Phyllobacteriaceae</taxon>
        <taxon>Mesorhizobium</taxon>
    </lineage>
</organism>
<name>A0ABV3QZP1_9HYPH</name>
<proteinExistence type="predicted"/>
<comment type="caution">
    <text evidence="1">The sequence shown here is derived from an EMBL/GenBank/DDBJ whole genome shotgun (WGS) entry which is preliminary data.</text>
</comment>
<evidence type="ECO:0000313" key="2">
    <source>
        <dbReference type="Proteomes" id="UP001556196"/>
    </source>
</evidence>
<evidence type="ECO:0000313" key="1">
    <source>
        <dbReference type="EMBL" id="MEW9806423.1"/>
    </source>
</evidence>
<dbReference type="Proteomes" id="UP001556196">
    <property type="component" value="Unassembled WGS sequence"/>
</dbReference>
<gene>
    <name evidence="1" type="ORF">ABUE31_10535</name>
</gene>
<dbReference type="EMBL" id="JBFOCI010000002">
    <property type="protein sequence ID" value="MEW9806423.1"/>
    <property type="molecule type" value="Genomic_DNA"/>
</dbReference>
<dbReference type="RefSeq" id="WP_367723486.1">
    <property type="nucleotide sequence ID" value="NZ_JBFOCH010000074.1"/>
</dbReference>
<keyword evidence="2" id="KW-1185">Reference proteome</keyword>
<sequence length="51" mass="5577">MGNPTHFSLEVPKRAHQLLQEAIEEVMAEDLGLDGFEADASAIPEKDVVVE</sequence>
<accession>A0ABV3QZP1</accession>
<reference evidence="1 2" key="1">
    <citation type="submission" date="2024-06" db="EMBL/GenBank/DDBJ databases">
        <authorList>
            <person name="Tuo L."/>
        </authorList>
    </citation>
    <scope>NUCLEOTIDE SEQUENCE [LARGE SCALE GENOMIC DNA]</scope>
    <source>
        <strain evidence="1 2">ZMM04-5</strain>
    </source>
</reference>
<protein>
    <submittedName>
        <fullName evidence="1">Uncharacterized protein</fullName>
    </submittedName>
</protein>